<accession>A0ABY6KNL8</accession>
<name>A0ABY6KNL8_9ARAC</name>
<evidence type="ECO:0000313" key="1">
    <source>
        <dbReference type="EMBL" id="UYV69170.1"/>
    </source>
</evidence>
<sequence>MKRRKSIKILHKYGTFAAPLTKNSLKEILHAIEDITLATRTNSKYSFDSYIERLDYFFKANYILKEEKKKSDLSDCGTSTFDLIKSIVAPNDIGKLKYEEIVQAKFNHREIQFS</sequence>
<proteinExistence type="predicted"/>
<reference evidence="1 2" key="1">
    <citation type="submission" date="2022-01" db="EMBL/GenBank/DDBJ databases">
        <title>A chromosomal length assembly of Cordylochernes scorpioides.</title>
        <authorList>
            <person name="Zeh D."/>
            <person name="Zeh J."/>
        </authorList>
    </citation>
    <scope>NUCLEOTIDE SEQUENCE [LARGE SCALE GENOMIC DNA]</scope>
    <source>
        <strain evidence="1">IN4F17</strain>
        <tissue evidence="1">Whole Body</tissue>
    </source>
</reference>
<keyword evidence="2" id="KW-1185">Reference proteome</keyword>
<dbReference type="Proteomes" id="UP001235939">
    <property type="component" value="Chromosome 06"/>
</dbReference>
<protein>
    <submittedName>
        <fullName evidence="1">Uncharacterized protein</fullName>
    </submittedName>
</protein>
<gene>
    <name evidence="1" type="ORF">LAZ67_6002636</name>
</gene>
<evidence type="ECO:0000313" key="2">
    <source>
        <dbReference type="Proteomes" id="UP001235939"/>
    </source>
</evidence>
<dbReference type="EMBL" id="CP092868">
    <property type="protein sequence ID" value="UYV69170.1"/>
    <property type="molecule type" value="Genomic_DNA"/>
</dbReference>
<organism evidence="1 2">
    <name type="scientific">Cordylochernes scorpioides</name>
    <dbReference type="NCBI Taxonomy" id="51811"/>
    <lineage>
        <taxon>Eukaryota</taxon>
        <taxon>Metazoa</taxon>
        <taxon>Ecdysozoa</taxon>
        <taxon>Arthropoda</taxon>
        <taxon>Chelicerata</taxon>
        <taxon>Arachnida</taxon>
        <taxon>Pseudoscorpiones</taxon>
        <taxon>Cheliferoidea</taxon>
        <taxon>Chernetidae</taxon>
        <taxon>Cordylochernes</taxon>
    </lineage>
</organism>